<keyword evidence="1" id="KW-1133">Transmembrane helix</keyword>
<keyword evidence="3" id="KW-1185">Reference proteome</keyword>
<feature type="transmembrane region" description="Helical" evidence="1">
    <location>
        <begin position="136"/>
        <end position="154"/>
    </location>
</feature>
<feature type="transmembrane region" description="Helical" evidence="1">
    <location>
        <begin position="46"/>
        <end position="64"/>
    </location>
</feature>
<feature type="transmembrane region" description="Helical" evidence="1">
    <location>
        <begin position="85"/>
        <end position="105"/>
    </location>
</feature>
<accession>A0ABW0RV91</accession>
<evidence type="ECO:0000313" key="3">
    <source>
        <dbReference type="Proteomes" id="UP001596086"/>
    </source>
</evidence>
<dbReference type="RefSeq" id="WP_379769903.1">
    <property type="nucleotide sequence ID" value="NZ_JBHSMZ010000006.1"/>
</dbReference>
<keyword evidence="1" id="KW-0812">Transmembrane</keyword>
<keyword evidence="1" id="KW-0472">Membrane</keyword>
<feature type="transmembrane region" description="Helical" evidence="1">
    <location>
        <begin position="20"/>
        <end position="40"/>
    </location>
</feature>
<evidence type="ECO:0008006" key="4">
    <source>
        <dbReference type="Google" id="ProtNLM"/>
    </source>
</evidence>
<gene>
    <name evidence="2" type="ORF">ACFPO9_09560</name>
</gene>
<evidence type="ECO:0000313" key="2">
    <source>
        <dbReference type="EMBL" id="MFC5548759.1"/>
    </source>
</evidence>
<evidence type="ECO:0000256" key="1">
    <source>
        <dbReference type="SAM" id="Phobius"/>
    </source>
</evidence>
<dbReference type="EMBL" id="JBHSMZ010000006">
    <property type="protein sequence ID" value="MFC5548759.1"/>
    <property type="molecule type" value="Genomic_DNA"/>
</dbReference>
<protein>
    <recommendedName>
        <fullName evidence="4">DUF1109 domain-containing protein</fullName>
    </recommendedName>
</protein>
<organism evidence="2 3">
    <name type="scientific">Massilia aerilata</name>
    <dbReference type="NCBI Taxonomy" id="453817"/>
    <lineage>
        <taxon>Bacteria</taxon>
        <taxon>Pseudomonadati</taxon>
        <taxon>Pseudomonadota</taxon>
        <taxon>Betaproteobacteria</taxon>
        <taxon>Burkholderiales</taxon>
        <taxon>Oxalobacteraceae</taxon>
        <taxon>Telluria group</taxon>
        <taxon>Massilia</taxon>
    </lineage>
</organism>
<feature type="transmembrane region" description="Helical" evidence="1">
    <location>
        <begin position="111"/>
        <end position="129"/>
    </location>
</feature>
<feature type="transmembrane region" description="Helical" evidence="1">
    <location>
        <begin position="160"/>
        <end position="187"/>
    </location>
</feature>
<dbReference type="Proteomes" id="UP001596086">
    <property type="component" value="Unassembled WGS sequence"/>
</dbReference>
<reference evidence="3" key="1">
    <citation type="journal article" date="2019" name="Int. J. Syst. Evol. Microbiol.">
        <title>The Global Catalogue of Microorganisms (GCM) 10K type strain sequencing project: providing services to taxonomists for standard genome sequencing and annotation.</title>
        <authorList>
            <consortium name="The Broad Institute Genomics Platform"/>
            <consortium name="The Broad Institute Genome Sequencing Center for Infectious Disease"/>
            <person name="Wu L."/>
            <person name="Ma J."/>
        </authorList>
    </citation>
    <scope>NUCLEOTIDE SEQUENCE [LARGE SCALE GENOMIC DNA]</scope>
    <source>
        <strain evidence="3">CGMCC 4.5798</strain>
    </source>
</reference>
<name>A0ABW0RV91_9BURK</name>
<comment type="caution">
    <text evidence="2">The sequence shown here is derived from an EMBL/GenBank/DDBJ whole genome shotgun (WGS) entry which is preliminary data.</text>
</comment>
<sequence>MKPATIPAYPASIRRSPVNLAFSALLFSFLGWAILERWNFGARAGIVPHLMNTLACAPVMACSLRRFRAVCPHHLRVRTRPRGTLPGAALALAVLFAVGAVFGVAAGSGSMRMVALAALLCCLTPWTRLRAHQQHLFLSFLAVAAGALLAASLANPKMDLLVALPAAWCLWAAAALLCIGLCGGDLIKKKGRR</sequence>
<proteinExistence type="predicted"/>